<organism evidence="2 3">
    <name type="scientific">Legionella cardiaca</name>
    <dbReference type="NCBI Taxonomy" id="1071983"/>
    <lineage>
        <taxon>Bacteria</taxon>
        <taxon>Pseudomonadati</taxon>
        <taxon>Pseudomonadota</taxon>
        <taxon>Gammaproteobacteria</taxon>
        <taxon>Legionellales</taxon>
        <taxon>Legionellaceae</taxon>
        <taxon>Legionella</taxon>
    </lineage>
</organism>
<dbReference type="InterPro" id="IPR016032">
    <property type="entry name" value="Sig_transdc_resp-reg_C-effctor"/>
</dbReference>
<gene>
    <name evidence="2" type="ORF">PXX05_09805</name>
</gene>
<dbReference type="Pfam" id="PF00196">
    <property type="entry name" value="GerE"/>
    <property type="match status" value="1"/>
</dbReference>
<reference evidence="2 3" key="1">
    <citation type="submission" date="2023-02" db="EMBL/GenBank/DDBJ databases">
        <title>Genome Sequence of L. cardiaca H63T.</title>
        <authorList>
            <person name="Lopez A.E."/>
            <person name="Cianciotto N.P."/>
        </authorList>
    </citation>
    <scope>NUCLEOTIDE SEQUENCE [LARGE SCALE GENOMIC DNA]</scope>
    <source>
        <strain evidence="2 3">H63</strain>
    </source>
</reference>
<sequence length="283" mass="33309">MKLYTSYLNGCYQHIFQQTIINSWGYLYFDLNGRYLQLMSDKNLLDLFLKNDLYIDQIIDVSNNKNNYFSSDVLTDQFTSDKVRQILIDNKYSYFFDIINRQPDFIEIYTFATSVDPHQAGNFSLNNIDILKLISQDLGARCRKLLTKENVLLLPKDFIIQINGIFQLQKDTKPSGLLDIILETTQASSKLKESVNDKSFDFNLLPFNFVAYKELTHKEKEMIYLYYFGFNFYRIADILEISKRTVDKHFENIKKKLNCESTGQIIPQLLRTNITINDFIKKC</sequence>
<keyword evidence="3" id="KW-1185">Reference proteome</keyword>
<dbReference type="EMBL" id="CP119078">
    <property type="protein sequence ID" value="WED42222.1"/>
    <property type="molecule type" value="Genomic_DNA"/>
</dbReference>
<dbReference type="SMART" id="SM00421">
    <property type="entry name" value="HTH_LUXR"/>
    <property type="match status" value="1"/>
</dbReference>
<dbReference type="InterPro" id="IPR000792">
    <property type="entry name" value="Tscrpt_reg_LuxR_C"/>
</dbReference>
<dbReference type="Proteomes" id="UP001222087">
    <property type="component" value="Chromosome"/>
</dbReference>
<dbReference type="RefSeq" id="WP_275088047.1">
    <property type="nucleotide sequence ID" value="NZ_CP119078.1"/>
</dbReference>
<dbReference type="PRINTS" id="PR00038">
    <property type="entry name" value="HTHLUXR"/>
</dbReference>
<dbReference type="InterPro" id="IPR036388">
    <property type="entry name" value="WH-like_DNA-bd_sf"/>
</dbReference>
<evidence type="ECO:0000313" key="2">
    <source>
        <dbReference type="EMBL" id="WED42222.1"/>
    </source>
</evidence>
<protein>
    <submittedName>
        <fullName evidence="2">Helix-turn-helix transcriptional regulator</fullName>
    </submittedName>
</protein>
<evidence type="ECO:0000259" key="1">
    <source>
        <dbReference type="SMART" id="SM00421"/>
    </source>
</evidence>
<accession>A0ABY8ASS0</accession>
<name>A0ABY8ASS0_9GAMM</name>
<proteinExistence type="predicted"/>
<evidence type="ECO:0000313" key="3">
    <source>
        <dbReference type="Proteomes" id="UP001222087"/>
    </source>
</evidence>
<feature type="domain" description="HTH luxR-type" evidence="1">
    <location>
        <begin position="212"/>
        <end position="269"/>
    </location>
</feature>
<dbReference type="SUPFAM" id="SSF46894">
    <property type="entry name" value="C-terminal effector domain of the bipartite response regulators"/>
    <property type="match status" value="1"/>
</dbReference>
<dbReference type="Gene3D" id="1.10.10.10">
    <property type="entry name" value="Winged helix-like DNA-binding domain superfamily/Winged helix DNA-binding domain"/>
    <property type="match status" value="1"/>
</dbReference>